<dbReference type="InterPro" id="IPR004307">
    <property type="entry name" value="TspO_MBR"/>
</dbReference>
<evidence type="ECO:0000256" key="4">
    <source>
        <dbReference type="ARBA" id="ARBA00022989"/>
    </source>
</evidence>
<keyword evidence="8" id="KW-1185">Reference proteome</keyword>
<dbReference type="AlphaFoldDB" id="W0JMX4"/>
<dbReference type="KEGG" id="hlr:HALLA_06355"/>
<evidence type="ECO:0000256" key="3">
    <source>
        <dbReference type="ARBA" id="ARBA00022692"/>
    </source>
</evidence>
<accession>W0JMX4</accession>
<dbReference type="RefSeq" id="WP_049951731.1">
    <property type="nucleotide sequence ID" value="NZ_CP007055.1"/>
</dbReference>
<dbReference type="FunFam" id="1.20.1260.100:FF:000001">
    <property type="entry name" value="translocator protein 2"/>
    <property type="match status" value="1"/>
</dbReference>
<keyword evidence="3 6" id="KW-0812">Transmembrane</keyword>
<feature type="transmembrane region" description="Helical" evidence="6">
    <location>
        <begin position="15"/>
        <end position="35"/>
    </location>
</feature>
<keyword evidence="5 6" id="KW-0472">Membrane</keyword>
<proteinExistence type="inferred from homology"/>
<organism evidence="7 8">
    <name type="scientific">Halostagnicola larsenii XH-48</name>
    <dbReference type="NCBI Taxonomy" id="797299"/>
    <lineage>
        <taxon>Archaea</taxon>
        <taxon>Methanobacteriati</taxon>
        <taxon>Methanobacteriota</taxon>
        <taxon>Stenosarchaea group</taxon>
        <taxon>Halobacteria</taxon>
        <taxon>Halobacteriales</taxon>
        <taxon>Natrialbaceae</taxon>
        <taxon>Halostagnicola</taxon>
    </lineage>
</organism>
<keyword evidence="4 6" id="KW-1133">Transmembrane helix</keyword>
<dbReference type="GO" id="GO:0033013">
    <property type="term" value="P:tetrapyrrole metabolic process"/>
    <property type="evidence" value="ECO:0007669"/>
    <property type="project" value="UniProtKB-ARBA"/>
</dbReference>
<dbReference type="GO" id="GO:0016020">
    <property type="term" value="C:membrane"/>
    <property type="evidence" value="ECO:0007669"/>
    <property type="project" value="UniProtKB-SubCell"/>
</dbReference>
<dbReference type="HOGENOM" id="CLU_091805_2_0_2"/>
<evidence type="ECO:0000256" key="5">
    <source>
        <dbReference type="ARBA" id="ARBA00023136"/>
    </source>
</evidence>
<dbReference type="InterPro" id="IPR038330">
    <property type="entry name" value="TspO/MBR-related_sf"/>
</dbReference>
<name>W0JMX4_9EURY</name>
<dbReference type="CDD" id="cd15904">
    <property type="entry name" value="TSPO_MBR"/>
    <property type="match status" value="1"/>
</dbReference>
<dbReference type="Gene3D" id="1.20.1260.100">
    <property type="entry name" value="TspO/MBR protein"/>
    <property type="match status" value="1"/>
</dbReference>
<dbReference type="PATRIC" id="fig|797299.3.peg.311"/>
<protein>
    <submittedName>
        <fullName evidence="7">TspO and MBR</fullName>
    </submittedName>
</protein>
<feature type="transmembrane region" description="Helical" evidence="6">
    <location>
        <begin position="55"/>
        <end position="74"/>
    </location>
</feature>
<dbReference type="PANTHER" id="PTHR10057">
    <property type="entry name" value="PERIPHERAL-TYPE BENZODIAZEPINE RECEPTOR"/>
    <property type="match status" value="1"/>
</dbReference>
<evidence type="ECO:0000313" key="7">
    <source>
        <dbReference type="EMBL" id="AHF98519.1"/>
    </source>
</evidence>
<feature type="transmembrane region" description="Helical" evidence="6">
    <location>
        <begin position="139"/>
        <end position="161"/>
    </location>
</feature>
<reference evidence="7 8" key="1">
    <citation type="submission" date="2014-01" db="EMBL/GenBank/DDBJ databases">
        <authorList>
            <consortium name="DOE Joint Genome Institute"/>
            <person name="Anderson I."/>
            <person name="Huntemann M."/>
            <person name="Han J."/>
            <person name="Chen A."/>
            <person name="Kyrpides N."/>
            <person name="Mavromatis K."/>
            <person name="Markowitz V."/>
            <person name="Palaniappan K."/>
            <person name="Ivanova N."/>
            <person name="Schaumberg A."/>
            <person name="Pati A."/>
            <person name="Liolios K."/>
            <person name="Nordberg H.P."/>
            <person name="Cantor M.N."/>
            <person name="Hua S.X."/>
            <person name="Woyke T."/>
        </authorList>
    </citation>
    <scope>NUCLEOTIDE SEQUENCE [LARGE SCALE GENOMIC DNA]</scope>
    <source>
        <strain evidence="7 8">XH-48</strain>
    </source>
</reference>
<comment type="similarity">
    <text evidence="2">Belongs to the TspO/BZRP family.</text>
</comment>
<dbReference type="EMBL" id="CP007055">
    <property type="protein sequence ID" value="AHF98519.1"/>
    <property type="molecule type" value="Genomic_DNA"/>
</dbReference>
<sequence>MAYGVRSLDLEPRPIAELVGFVLLVNVVGSAPALVTSTDTAWFEGLEKPWFYPPSIAFSIVWTALFTLLGIALWRVWRANSSGRRLALGLFAVQMAFNVAWTPTFFTLQQPLVALGVIAVLLVLVLATLVAFRRVDRTAAALLVPYLLWVVFATALTFEIWRLNA</sequence>
<dbReference type="Proteomes" id="UP000019024">
    <property type="component" value="Chromosome"/>
</dbReference>
<dbReference type="eggNOG" id="arCOG04434">
    <property type="taxonomic scope" value="Archaea"/>
</dbReference>
<dbReference type="PANTHER" id="PTHR10057:SF0">
    <property type="entry name" value="TRANSLOCATOR PROTEIN"/>
    <property type="match status" value="1"/>
</dbReference>
<evidence type="ECO:0000256" key="1">
    <source>
        <dbReference type="ARBA" id="ARBA00004141"/>
    </source>
</evidence>
<dbReference type="PIRSF" id="PIRSF005859">
    <property type="entry name" value="PBR"/>
    <property type="match status" value="1"/>
</dbReference>
<dbReference type="GeneID" id="25144114"/>
<evidence type="ECO:0000256" key="2">
    <source>
        <dbReference type="ARBA" id="ARBA00007524"/>
    </source>
</evidence>
<feature type="transmembrane region" description="Helical" evidence="6">
    <location>
        <begin position="86"/>
        <end position="106"/>
    </location>
</feature>
<dbReference type="OrthoDB" id="212929at2157"/>
<evidence type="ECO:0000256" key="6">
    <source>
        <dbReference type="SAM" id="Phobius"/>
    </source>
</evidence>
<gene>
    <name evidence="7" type="ORF">HALLA_06355</name>
</gene>
<feature type="transmembrane region" description="Helical" evidence="6">
    <location>
        <begin position="112"/>
        <end position="132"/>
    </location>
</feature>
<dbReference type="STRING" id="797299.HALLA_06355"/>
<dbReference type="Pfam" id="PF03073">
    <property type="entry name" value="TspO_MBR"/>
    <property type="match status" value="1"/>
</dbReference>
<comment type="subcellular location">
    <subcellularLocation>
        <location evidence="1">Membrane</location>
        <topology evidence="1">Multi-pass membrane protein</topology>
    </subcellularLocation>
</comment>
<evidence type="ECO:0000313" key="8">
    <source>
        <dbReference type="Proteomes" id="UP000019024"/>
    </source>
</evidence>